<evidence type="ECO:0000313" key="2">
    <source>
        <dbReference type="EMBL" id="OHT16957.1"/>
    </source>
</evidence>
<gene>
    <name evidence="2" type="ORF">TRFO_41437</name>
</gene>
<dbReference type="GeneID" id="94848475"/>
<feature type="domain" description="Phosphoribulokinase/uridine kinase" evidence="1">
    <location>
        <begin position="234"/>
        <end position="432"/>
    </location>
</feature>
<dbReference type="GO" id="GO:0005524">
    <property type="term" value="F:ATP binding"/>
    <property type="evidence" value="ECO:0007669"/>
    <property type="project" value="InterPro"/>
</dbReference>
<dbReference type="CDD" id="cd02028">
    <property type="entry name" value="UMPK_like"/>
    <property type="match status" value="1"/>
</dbReference>
<dbReference type="PANTHER" id="PTHR10285">
    <property type="entry name" value="URIDINE KINASE"/>
    <property type="match status" value="1"/>
</dbReference>
<keyword evidence="3" id="KW-1185">Reference proteome</keyword>
<protein>
    <submittedName>
        <fullName evidence="2">Phosphoribulokinase</fullName>
    </submittedName>
</protein>
<dbReference type="Proteomes" id="UP000179807">
    <property type="component" value="Unassembled WGS sequence"/>
</dbReference>
<dbReference type="Gene3D" id="3.40.50.300">
    <property type="entry name" value="P-loop containing nucleotide triphosphate hydrolases"/>
    <property type="match status" value="1"/>
</dbReference>
<evidence type="ECO:0000259" key="1">
    <source>
        <dbReference type="Pfam" id="PF00485"/>
    </source>
</evidence>
<sequence length="509" mass="58427">MSEESILQDAVVRSNLLAEHASLTFIVCSRYYLLFNHHLKIEHSLGDGLYCTDPDRSIITQEMCDQLTAKINEFLNSDEKIELVQVSRDVLVENFTKLNQMDKVGVLKSWLDDSITCIKIGNIMDYAIEPCSTDKERLKIFEIRPFADGLVLRYPKTSSPNKIGEYVDQKVLHDMFKEYAEWAKLIDCDNVSKLNEIIYKRKIDDLKWVAEGLHEQKLTIIADHLVKNFQTKRVITIAGPSSSNKTTFAKRLAISLRVLGFQSTVIEMDDYFKNNVEVPFGEDGLQDFEHISAMNVKLLAERVSQLLNGERIPRRRFNFKIGEGVDSDTEFLQLPPRSFLILEGIHGLNPELLDAFGRNRVTPIYVSALTPLNIDSNHRFPTSSLRLIRRMVRDYRYRGRSPRNTLLRWGSVRRGEENNIFPYQANAELWFNSALVYELPVLAIYAKGLLAEASIPEPHEDPNSIQSQEMTKEALRLQSLLNFFYPVSVEVVPHISCIREFVGGSDLKY</sequence>
<comment type="caution">
    <text evidence="2">The sequence shown here is derived from an EMBL/GenBank/DDBJ whole genome shotgun (WGS) entry which is preliminary data.</text>
</comment>
<accession>A0A1J4L4U7</accession>
<dbReference type="RefSeq" id="XP_068370093.1">
    <property type="nucleotide sequence ID" value="XM_068513771.1"/>
</dbReference>
<dbReference type="EMBL" id="MLAK01000056">
    <property type="protein sequence ID" value="OHT16957.1"/>
    <property type="molecule type" value="Genomic_DNA"/>
</dbReference>
<proteinExistence type="predicted"/>
<dbReference type="OrthoDB" id="10257085at2759"/>
<reference evidence="2" key="1">
    <citation type="submission" date="2016-10" db="EMBL/GenBank/DDBJ databases">
        <authorList>
            <person name="Benchimol M."/>
            <person name="Almeida L.G."/>
            <person name="Vasconcelos A.T."/>
            <person name="Perreira-Neves A."/>
            <person name="Rosa I.A."/>
            <person name="Tasca T."/>
            <person name="Bogo M.R."/>
            <person name="de Souza W."/>
        </authorList>
    </citation>
    <scope>NUCLEOTIDE SEQUENCE [LARGE SCALE GENOMIC DNA]</scope>
    <source>
        <strain evidence="2">K</strain>
    </source>
</reference>
<name>A0A1J4L4U7_9EUKA</name>
<dbReference type="InterPro" id="IPR006083">
    <property type="entry name" value="PRK/URK"/>
</dbReference>
<organism evidence="2 3">
    <name type="scientific">Tritrichomonas foetus</name>
    <dbReference type="NCBI Taxonomy" id="1144522"/>
    <lineage>
        <taxon>Eukaryota</taxon>
        <taxon>Metamonada</taxon>
        <taxon>Parabasalia</taxon>
        <taxon>Tritrichomonadida</taxon>
        <taxon>Tritrichomonadidae</taxon>
        <taxon>Tritrichomonas</taxon>
    </lineage>
</organism>
<dbReference type="Pfam" id="PF00485">
    <property type="entry name" value="PRK"/>
    <property type="match status" value="1"/>
</dbReference>
<dbReference type="SUPFAM" id="SSF52540">
    <property type="entry name" value="P-loop containing nucleoside triphosphate hydrolases"/>
    <property type="match status" value="1"/>
</dbReference>
<dbReference type="VEuPathDB" id="TrichDB:TRFO_41437"/>
<dbReference type="Gene3D" id="3.30.980.10">
    <property type="entry name" value="Threonyl-trna Synthetase, Chain A, domain 2"/>
    <property type="match status" value="1"/>
</dbReference>
<dbReference type="SUPFAM" id="SSF55186">
    <property type="entry name" value="ThrRS/AlaRS common domain"/>
    <property type="match status" value="1"/>
</dbReference>
<dbReference type="InterPro" id="IPR027417">
    <property type="entry name" value="P-loop_NTPase"/>
</dbReference>
<dbReference type="AlphaFoldDB" id="A0A1J4L4U7"/>
<dbReference type="InterPro" id="IPR018163">
    <property type="entry name" value="Thr/Ala-tRNA-synth_IIc_edit"/>
</dbReference>
<dbReference type="GO" id="GO:0016301">
    <property type="term" value="F:kinase activity"/>
    <property type="evidence" value="ECO:0007669"/>
    <property type="project" value="UniProtKB-KW"/>
</dbReference>
<evidence type="ECO:0000313" key="3">
    <source>
        <dbReference type="Proteomes" id="UP000179807"/>
    </source>
</evidence>